<dbReference type="EMBL" id="ACVN02000228">
    <property type="protein sequence ID" value="ERK53771.1"/>
    <property type="molecule type" value="Genomic_DNA"/>
</dbReference>
<dbReference type="Gene3D" id="3.30.70.100">
    <property type="match status" value="1"/>
</dbReference>
<evidence type="ECO:0000256" key="1">
    <source>
        <dbReference type="ARBA" id="ARBA00022723"/>
    </source>
</evidence>
<keyword evidence="4" id="KW-1185">Reference proteome</keyword>
<dbReference type="AlphaFoldDB" id="U2QBH1"/>
<name>U2QBH1_9ACTN</name>
<feature type="domain" description="HMA" evidence="2">
    <location>
        <begin position="3"/>
        <end position="68"/>
    </location>
</feature>
<evidence type="ECO:0000313" key="4">
    <source>
        <dbReference type="Proteomes" id="UP000017052"/>
    </source>
</evidence>
<dbReference type="PROSITE" id="PS01047">
    <property type="entry name" value="HMA_1"/>
    <property type="match status" value="1"/>
</dbReference>
<dbReference type="InterPro" id="IPR006121">
    <property type="entry name" value="HMA_dom"/>
</dbReference>
<dbReference type="FunFam" id="3.30.70.100:FF:000001">
    <property type="entry name" value="ATPase copper transporting beta"/>
    <property type="match status" value="1"/>
</dbReference>
<organism evidence="3 4">
    <name type="scientific">Propionibacterium acidifaciens F0233</name>
    <dbReference type="NCBI Taxonomy" id="553198"/>
    <lineage>
        <taxon>Bacteria</taxon>
        <taxon>Bacillati</taxon>
        <taxon>Actinomycetota</taxon>
        <taxon>Actinomycetes</taxon>
        <taxon>Propionibacteriales</taxon>
        <taxon>Propionibacteriaceae</taxon>
        <taxon>Propionibacterium</taxon>
    </lineage>
</organism>
<dbReference type="OrthoDB" id="9813965at2"/>
<keyword evidence="1" id="KW-0479">Metal-binding</keyword>
<protein>
    <submittedName>
        <fullName evidence="3">Heavy metal-associated domain protein</fullName>
    </submittedName>
</protein>
<dbReference type="GO" id="GO:0046872">
    <property type="term" value="F:metal ion binding"/>
    <property type="evidence" value="ECO:0007669"/>
    <property type="project" value="UniProtKB-KW"/>
</dbReference>
<dbReference type="InterPro" id="IPR017969">
    <property type="entry name" value="Heavy-metal-associated_CS"/>
</dbReference>
<evidence type="ECO:0000313" key="3">
    <source>
        <dbReference type="EMBL" id="ERK53771.1"/>
    </source>
</evidence>
<dbReference type="PROSITE" id="PS50846">
    <property type="entry name" value="HMA_2"/>
    <property type="match status" value="1"/>
</dbReference>
<dbReference type="SUPFAM" id="SSF55008">
    <property type="entry name" value="HMA, heavy metal-associated domain"/>
    <property type="match status" value="1"/>
</dbReference>
<proteinExistence type="predicted"/>
<dbReference type="CDD" id="cd00371">
    <property type="entry name" value="HMA"/>
    <property type="match status" value="1"/>
</dbReference>
<sequence>MATTAAYTVTGMTCEHCVHHITEEVSALDGVIDVEVSLADGSMVVTSDAPIDFARIAEAVDEAGDYRVAEA</sequence>
<dbReference type="InterPro" id="IPR036163">
    <property type="entry name" value="HMA_dom_sf"/>
</dbReference>
<reference evidence="3" key="1">
    <citation type="submission" date="2013-08" db="EMBL/GenBank/DDBJ databases">
        <authorList>
            <person name="Durkin A.S."/>
            <person name="Haft D.R."/>
            <person name="McCorrison J."/>
            <person name="Torralba M."/>
            <person name="Gillis M."/>
            <person name="Haft D.H."/>
            <person name="Methe B."/>
            <person name="Sutton G."/>
            <person name="Nelson K.E."/>
        </authorList>
    </citation>
    <scope>NUCLEOTIDE SEQUENCE [LARGE SCALE GENOMIC DNA]</scope>
    <source>
        <strain evidence="3">F0233</strain>
    </source>
</reference>
<evidence type="ECO:0000259" key="2">
    <source>
        <dbReference type="PROSITE" id="PS50846"/>
    </source>
</evidence>
<dbReference type="Proteomes" id="UP000017052">
    <property type="component" value="Unassembled WGS sequence"/>
</dbReference>
<gene>
    <name evidence="3" type="ORF">HMPREF0682_1583</name>
</gene>
<comment type="caution">
    <text evidence="3">The sequence shown here is derived from an EMBL/GenBank/DDBJ whole genome shotgun (WGS) entry which is preliminary data.</text>
</comment>
<accession>U2QBH1</accession>
<dbReference type="Pfam" id="PF00403">
    <property type="entry name" value="HMA"/>
    <property type="match status" value="1"/>
</dbReference>